<keyword evidence="1" id="KW-1133">Transmembrane helix</keyword>
<dbReference type="EMBL" id="HBUF01258939">
    <property type="protein sequence ID" value="CAG6682361.1"/>
    <property type="molecule type" value="Transcribed_RNA"/>
</dbReference>
<evidence type="ECO:0000256" key="1">
    <source>
        <dbReference type="SAM" id="Phobius"/>
    </source>
</evidence>
<proteinExistence type="predicted"/>
<dbReference type="AlphaFoldDB" id="A0A8D8TBG5"/>
<organism evidence="2">
    <name type="scientific">Cacopsylla melanoneura</name>
    <dbReference type="NCBI Taxonomy" id="428564"/>
    <lineage>
        <taxon>Eukaryota</taxon>
        <taxon>Metazoa</taxon>
        <taxon>Ecdysozoa</taxon>
        <taxon>Arthropoda</taxon>
        <taxon>Hexapoda</taxon>
        <taxon>Insecta</taxon>
        <taxon>Pterygota</taxon>
        <taxon>Neoptera</taxon>
        <taxon>Paraneoptera</taxon>
        <taxon>Hemiptera</taxon>
        <taxon>Sternorrhyncha</taxon>
        <taxon>Psylloidea</taxon>
        <taxon>Psyllidae</taxon>
        <taxon>Psyllinae</taxon>
        <taxon>Cacopsylla</taxon>
    </lineage>
</organism>
<dbReference type="EMBL" id="HBUF01258938">
    <property type="protein sequence ID" value="CAG6682358.1"/>
    <property type="molecule type" value="Transcribed_RNA"/>
</dbReference>
<keyword evidence="1" id="KW-0812">Transmembrane</keyword>
<sequence>MSVRKYGLPYVGTDRSFTLMSVPCFLRTQLGYSDGSLVVWLLRIILLFFYFCKNWPKYIENILQYRQMVAPGQTLLEYLLVAGVAHKDLITPHFLKKRNALQLI</sequence>
<reference evidence="2" key="1">
    <citation type="submission" date="2021-05" db="EMBL/GenBank/DDBJ databases">
        <authorList>
            <person name="Alioto T."/>
            <person name="Alioto T."/>
            <person name="Gomez Garrido J."/>
        </authorList>
    </citation>
    <scope>NUCLEOTIDE SEQUENCE</scope>
</reference>
<name>A0A8D8TBG5_9HEMI</name>
<evidence type="ECO:0000313" key="2">
    <source>
        <dbReference type="EMBL" id="CAG6682361.1"/>
    </source>
</evidence>
<feature type="transmembrane region" description="Helical" evidence="1">
    <location>
        <begin position="35"/>
        <end position="52"/>
    </location>
</feature>
<accession>A0A8D8TBG5</accession>
<keyword evidence="1" id="KW-0472">Membrane</keyword>
<protein>
    <submittedName>
        <fullName evidence="2">Uncharacterized protein</fullName>
    </submittedName>
</protein>